<evidence type="ECO:0000256" key="7">
    <source>
        <dbReference type="SAM" id="MobiDB-lite"/>
    </source>
</evidence>
<dbReference type="PROSITE" id="PS50048">
    <property type="entry name" value="ZN2_CY6_FUNGAL_2"/>
    <property type="match status" value="1"/>
</dbReference>
<dbReference type="GO" id="GO:0003677">
    <property type="term" value="F:DNA binding"/>
    <property type="evidence" value="ECO:0007669"/>
    <property type="project" value="UniProtKB-KW"/>
</dbReference>
<dbReference type="InterPro" id="IPR001138">
    <property type="entry name" value="Zn2Cys6_DnaBD"/>
</dbReference>
<feature type="region of interest" description="Disordered" evidence="7">
    <location>
        <begin position="55"/>
        <end position="98"/>
    </location>
</feature>
<keyword evidence="6" id="KW-0539">Nucleus</keyword>
<proteinExistence type="predicted"/>
<dbReference type="PANTHER" id="PTHR31001">
    <property type="entry name" value="UNCHARACTERIZED TRANSCRIPTIONAL REGULATORY PROTEIN"/>
    <property type="match status" value="1"/>
</dbReference>
<evidence type="ECO:0000256" key="3">
    <source>
        <dbReference type="ARBA" id="ARBA00023015"/>
    </source>
</evidence>
<dbReference type="CDD" id="cd12148">
    <property type="entry name" value="fungal_TF_MHR"/>
    <property type="match status" value="1"/>
</dbReference>
<dbReference type="GO" id="GO:0008270">
    <property type="term" value="F:zinc ion binding"/>
    <property type="evidence" value="ECO:0007669"/>
    <property type="project" value="InterPro"/>
</dbReference>
<dbReference type="Pfam" id="PF04082">
    <property type="entry name" value="Fungal_trans"/>
    <property type="match status" value="1"/>
</dbReference>
<dbReference type="InterPro" id="IPR036864">
    <property type="entry name" value="Zn2-C6_fun-type_DNA-bd_sf"/>
</dbReference>
<name>A0A8H6E2I9_PETAA</name>
<keyword evidence="2" id="KW-0479">Metal-binding</keyword>
<dbReference type="AlphaFoldDB" id="A0A8H6E2I9"/>
<sequence>MQTASRKRSVSSCIACYTRKQKCNRQYPCNHCARRRRPEQCAYYSPRDIHSTVKSAVQVDSTHVDGKRTGESLHKDGDDHKSLSTLSDLKENKNEEGPSSLVEHFGYFEESRSNTIALIRRFGLHDNQSGSSPLLSDNTAAEVQQSLRQMPERSILDFLVRYFVTDVNWIDQMVYTPWFLAHYEKWWTVDSHSYVGDVEFAVLLLRISSYASEFLPSPAYTIDRVRGMPLAEIRSACDAIADRLAAICARLDSRGSLIRVQHIAFGGLKSACEGQFSAFWEALSCAIRVAQRVGIHQEPPAAAHVMDEIEKEMRRRSFCNLYIWDSLLSRKLDYIPFLPRRLITECAPRMRLMADVDDPDAPEEFTQRSLQARLAHFWRSSTPENGTRYDVILAEETYERFCNEFLPTLPSPFGLYPNRTWDKRLPTLPLQRQVLHINFFEFLCSNFRPSLLQEPRHVQGMPKYKQVLLSSQRKALAASALHLLEAASTLHAMMGASHTRYEGIIFPTFEAAVLLVSLCIDHDFSGNEEVRPNSFKVDPLGAGMASVSREKCMSAAQDALTRLRMLAEISSMAEVGARALTQLTERATASPAMEPDSDDAIWSSVHFPELSTLSGLPDLLSLTDTGPTYSSWGPLNTGPELDINH</sequence>
<keyword evidence="10" id="KW-1185">Reference proteome</keyword>
<protein>
    <recommendedName>
        <fullName evidence="8">Zn(2)-C6 fungal-type domain-containing protein</fullName>
    </recommendedName>
</protein>
<evidence type="ECO:0000256" key="2">
    <source>
        <dbReference type="ARBA" id="ARBA00022723"/>
    </source>
</evidence>
<dbReference type="GO" id="GO:0009893">
    <property type="term" value="P:positive regulation of metabolic process"/>
    <property type="evidence" value="ECO:0007669"/>
    <property type="project" value="UniProtKB-ARBA"/>
</dbReference>
<dbReference type="GO" id="GO:0006351">
    <property type="term" value="P:DNA-templated transcription"/>
    <property type="evidence" value="ECO:0007669"/>
    <property type="project" value="InterPro"/>
</dbReference>
<organism evidence="9 10">
    <name type="scientific">Petromyces alliaceus</name>
    <name type="common">Aspergillus alliaceus</name>
    <dbReference type="NCBI Taxonomy" id="209559"/>
    <lineage>
        <taxon>Eukaryota</taxon>
        <taxon>Fungi</taxon>
        <taxon>Dikarya</taxon>
        <taxon>Ascomycota</taxon>
        <taxon>Pezizomycotina</taxon>
        <taxon>Eurotiomycetes</taxon>
        <taxon>Eurotiomycetidae</taxon>
        <taxon>Eurotiales</taxon>
        <taxon>Aspergillaceae</taxon>
        <taxon>Aspergillus</taxon>
        <taxon>Aspergillus subgen. Circumdati</taxon>
    </lineage>
</organism>
<dbReference type="InterPro" id="IPR007219">
    <property type="entry name" value="XnlR_reg_dom"/>
</dbReference>
<dbReference type="InterPro" id="IPR050613">
    <property type="entry name" value="Sec_Metabolite_Reg"/>
</dbReference>
<evidence type="ECO:0000256" key="5">
    <source>
        <dbReference type="ARBA" id="ARBA00023163"/>
    </source>
</evidence>
<dbReference type="PANTHER" id="PTHR31001:SF87">
    <property type="entry name" value="COL-21"/>
    <property type="match status" value="1"/>
</dbReference>
<evidence type="ECO:0000256" key="4">
    <source>
        <dbReference type="ARBA" id="ARBA00023125"/>
    </source>
</evidence>
<accession>A0A8H6E2I9</accession>
<dbReference type="GO" id="GO:0005634">
    <property type="term" value="C:nucleus"/>
    <property type="evidence" value="ECO:0007669"/>
    <property type="project" value="UniProtKB-SubCell"/>
</dbReference>
<evidence type="ECO:0000259" key="8">
    <source>
        <dbReference type="PROSITE" id="PS50048"/>
    </source>
</evidence>
<evidence type="ECO:0000256" key="6">
    <source>
        <dbReference type="ARBA" id="ARBA00023242"/>
    </source>
</evidence>
<keyword evidence="4" id="KW-0238">DNA-binding</keyword>
<gene>
    <name evidence="9" type="ORF">ETB97_008277</name>
</gene>
<dbReference type="EMBL" id="SPNV01000372">
    <property type="protein sequence ID" value="KAF5855885.1"/>
    <property type="molecule type" value="Genomic_DNA"/>
</dbReference>
<evidence type="ECO:0000313" key="9">
    <source>
        <dbReference type="EMBL" id="KAF5855885.1"/>
    </source>
</evidence>
<comment type="subcellular location">
    <subcellularLocation>
        <location evidence="1">Nucleus</location>
    </subcellularLocation>
</comment>
<keyword evidence="5" id="KW-0804">Transcription</keyword>
<dbReference type="Proteomes" id="UP000541154">
    <property type="component" value="Unassembled WGS sequence"/>
</dbReference>
<comment type="caution">
    <text evidence="9">The sequence shown here is derived from an EMBL/GenBank/DDBJ whole genome shotgun (WGS) entry which is preliminary data.</text>
</comment>
<dbReference type="SUPFAM" id="SSF57701">
    <property type="entry name" value="Zn2/Cys6 DNA-binding domain"/>
    <property type="match status" value="1"/>
</dbReference>
<feature type="compositionally biased region" description="Basic and acidic residues" evidence="7">
    <location>
        <begin position="62"/>
        <end position="96"/>
    </location>
</feature>
<dbReference type="GO" id="GO:0000981">
    <property type="term" value="F:DNA-binding transcription factor activity, RNA polymerase II-specific"/>
    <property type="evidence" value="ECO:0007669"/>
    <property type="project" value="InterPro"/>
</dbReference>
<dbReference type="Gene3D" id="4.10.240.10">
    <property type="entry name" value="Zn(2)-C6 fungal-type DNA-binding domain"/>
    <property type="match status" value="1"/>
</dbReference>
<keyword evidence="3" id="KW-0805">Transcription regulation</keyword>
<evidence type="ECO:0000313" key="10">
    <source>
        <dbReference type="Proteomes" id="UP000541154"/>
    </source>
</evidence>
<reference evidence="9 10" key="1">
    <citation type="submission" date="2019-04" db="EMBL/GenBank/DDBJ databases">
        <title>Aspergillus burnettii sp. nov., novel species from soil in southeast Queensland.</title>
        <authorList>
            <person name="Gilchrist C.L.M."/>
            <person name="Pitt J.I."/>
            <person name="Lange L."/>
            <person name="Lacey H.J."/>
            <person name="Vuong D."/>
            <person name="Midgley D.J."/>
            <person name="Greenfield P."/>
            <person name="Bradbury M."/>
            <person name="Lacey E."/>
            <person name="Busk P.K."/>
            <person name="Pilgaard B."/>
            <person name="Chooi Y.H."/>
            <person name="Piggott A.M."/>
        </authorList>
    </citation>
    <scope>NUCLEOTIDE SEQUENCE [LARGE SCALE GENOMIC DNA]</scope>
    <source>
        <strain evidence="9 10">FRR 5400</strain>
    </source>
</reference>
<evidence type="ECO:0000256" key="1">
    <source>
        <dbReference type="ARBA" id="ARBA00004123"/>
    </source>
</evidence>
<feature type="domain" description="Zn(2)-C6 fungal-type" evidence="8">
    <location>
        <begin position="12"/>
        <end position="43"/>
    </location>
</feature>